<comment type="caution">
    <text evidence="1">The sequence shown here is derived from an EMBL/GenBank/DDBJ whole genome shotgun (WGS) entry which is preliminary data.</text>
</comment>
<protein>
    <submittedName>
        <fullName evidence="1">Uncharacterized protein</fullName>
    </submittedName>
</protein>
<reference evidence="1 2" key="3">
    <citation type="journal article" date="2022" name="Microbiol. Spectr.">
        <title>Folding features and dynamics of 3D genome architecture in plant fungal pathogens.</title>
        <authorList>
            <person name="Xia C."/>
        </authorList>
    </citation>
    <scope>NUCLEOTIDE SEQUENCE [LARGE SCALE GENOMIC DNA]</scope>
    <source>
        <strain evidence="1 2">93-210</strain>
    </source>
</reference>
<evidence type="ECO:0000313" key="1">
    <source>
        <dbReference type="EMBL" id="KAI7938785.1"/>
    </source>
</evidence>
<evidence type="ECO:0000313" key="2">
    <source>
        <dbReference type="Proteomes" id="UP001060170"/>
    </source>
</evidence>
<gene>
    <name evidence="1" type="ORF">MJO28_014364</name>
</gene>
<reference evidence="2" key="2">
    <citation type="journal article" date="2018" name="Mol. Plant Microbe Interact.">
        <title>Genome sequence resources for the wheat stripe rust pathogen (Puccinia striiformis f. sp. tritici) and the barley stripe rust pathogen (Puccinia striiformis f. sp. hordei).</title>
        <authorList>
            <person name="Xia C."/>
            <person name="Wang M."/>
            <person name="Yin C."/>
            <person name="Cornejo O.E."/>
            <person name="Hulbert S.H."/>
            <person name="Chen X."/>
        </authorList>
    </citation>
    <scope>NUCLEOTIDE SEQUENCE [LARGE SCALE GENOMIC DNA]</scope>
    <source>
        <strain evidence="2">93-210</strain>
    </source>
</reference>
<reference evidence="2" key="1">
    <citation type="journal article" date="2018" name="BMC Genomics">
        <title>Genomic insights into host adaptation between the wheat stripe rust pathogen (Puccinia striiformis f. sp. tritici) and the barley stripe rust pathogen (Puccinia striiformis f. sp. hordei).</title>
        <authorList>
            <person name="Xia C."/>
            <person name="Wang M."/>
            <person name="Yin C."/>
            <person name="Cornejo O.E."/>
            <person name="Hulbert S.H."/>
            <person name="Chen X."/>
        </authorList>
    </citation>
    <scope>NUCLEOTIDE SEQUENCE [LARGE SCALE GENOMIC DNA]</scope>
    <source>
        <strain evidence="2">93-210</strain>
    </source>
</reference>
<organism evidence="1 2">
    <name type="scientific">Puccinia striiformis f. sp. tritici</name>
    <dbReference type="NCBI Taxonomy" id="168172"/>
    <lineage>
        <taxon>Eukaryota</taxon>
        <taxon>Fungi</taxon>
        <taxon>Dikarya</taxon>
        <taxon>Basidiomycota</taxon>
        <taxon>Pucciniomycotina</taxon>
        <taxon>Pucciniomycetes</taxon>
        <taxon>Pucciniales</taxon>
        <taxon>Pucciniaceae</taxon>
        <taxon>Puccinia</taxon>
    </lineage>
</organism>
<sequence>MANSSETSYFSFPSYESHFNSEIQADQLTPVTPTPFYMALEPLVDVSTEAYPIIQRDSYHEAQTHLLQVLAAASLASISQQSGSIYQFSESSSSCASSIISTRTPSLSESIKSWWSEEIDTEMKSLRIWSVALLFHGLVCMDHLGPRIQYSYHLQPHHFTENERPFSTYGSSTLSYTVGGNPSIIEHGEKKLSVSTLSEYGSVRVCNRGRSPVDYFVSYQDRQGKTHFTPSQTLPCGDAHQVFVDSVKIFMNEQ</sequence>
<accession>A0ACC0DTQ7</accession>
<keyword evidence="2" id="KW-1185">Reference proteome</keyword>
<dbReference type="EMBL" id="CM045879">
    <property type="protein sequence ID" value="KAI7938785.1"/>
    <property type="molecule type" value="Genomic_DNA"/>
</dbReference>
<proteinExistence type="predicted"/>
<dbReference type="Proteomes" id="UP001060170">
    <property type="component" value="Chromosome 15"/>
</dbReference>
<name>A0ACC0DTQ7_9BASI</name>